<dbReference type="NCBIfam" id="TIGR00254">
    <property type="entry name" value="GGDEF"/>
    <property type="match status" value="1"/>
</dbReference>
<dbReference type="InterPro" id="IPR035919">
    <property type="entry name" value="EAL_sf"/>
</dbReference>
<evidence type="ECO:0000259" key="2">
    <source>
        <dbReference type="PROSITE" id="PS50883"/>
    </source>
</evidence>
<dbReference type="SMART" id="SM00267">
    <property type="entry name" value="GGDEF"/>
    <property type="match status" value="1"/>
</dbReference>
<dbReference type="SMART" id="SM00052">
    <property type="entry name" value="EAL"/>
    <property type="match status" value="1"/>
</dbReference>
<dbReference type="OrthoDB" id="23692at2"/>
<proteinExistence type="predicted"/>
<dbReference type="Gene3D" id="3.30.70.270">
    <property type="match status" value="1"/>
</dbReference>
<name>A0A239DH78_9ACTN</name>
<dbReference type="SUPFAM" id="SSF141868">
    <property type="entry name" value="EAL domain-like"/>
    <property type="match status" value="1"/>
</dbReference>
<dbReference type="Pfam" id="PF00563">
    <property type="entry name" value="EAL"/>
    <property type="match status" value="1"/>
</dbReference>
<dbReference type="EMBL" id="FZOO01000003">
    <property type="protein sequence ID" value="SNS31679.1"/>
    <property type="molecule type" value="Genomic_DNA"/>
</dbReference>
<dbReference type="InterPro" id="IPR052155">
    <property type="entry name" value="Biofilm_reg_signaling"/>
</dbReference>
<dbReference type="InterPro" id="IPR029787">
    <property type="entry name" value="Nucleotide_cyclase"/>
</dbReference>
<dbReference type="InterPro" id="IPR001633">
    <property type="entry name" value="EAL_dom"/>
</dbReference>
<sequence>MSAIDLGTVSPGTDGGYHRAGGHVGRPGEPELPLDVRRRPGASDRSAVVVEAVLDALPSPTLLIDADGTVLLSNTAWDKAADALGDDRVRVGVDGDYFAMVRRLSGGAGTSALIDQLRALSRGEQASVQADYAVELPGGTHWIHLQASRVDQAGQVVVTHTDVTSRVAAERASDWRARHDTLTELPNRAHLHELIDAELQQPERGPVSVLFLDVDGFKDVNDSLGHDAGDALLRQIAARLTGSTRAGDTVGRLGGDEFVVLCRDCDTAGAETLADRCRASIDRPFDLGGRLVRLGVSIGIATAAESGSGVARLRSTDLVRDADLAMYAAKAAGRNRVRLFTADLRAAAQHKATVATELRAAVADGQLVLHYHPVLHLPSGRWTGVEALVRWQHPRRGLLAPGEFLPTAAQHDLMTPIARWVLRAATRQAAAWAAAGLRLVTSVNISARDVAAGTLVADVHEALTESGLPPELLVVELAERSVAEDVERTAAQFAELRRTGVEVSIDDFGSGFSSLGQLVAMPAGLLKIDRSLIAYPEGRRSQAAAAIAAVVALAQACGVRTLAEGVETPEQLAMAAELGCTFAQGFHLARPMPAGELAGWLAERAPSAVR</sequence>
<evidence type="ECO:0000259" key="3">
    <source>
        <dbReference type="PROSITE" id="PS50887"/>
    </source>
</evidence>
<feature type="compositionally biased region" description="Gly residues" evidence="1">
    <location>
        <begin position="13"/>
        <end position="25"/>
    </location>
</feature>
<dbReference type="SUPFAM" id="SSF55073">
    <property type="entry name" value="Nucleotide cyclase"/>
    <property type="match status" value="1"/>
</dbReference>
<dbReference type="CDD" id="cd01949">
    <property type="entry name" value="GGDEF"/>
    <property type="match status" value="1"/>
</dbReference>
<dbReference type="InterPro" id="IPR013656">
    <property type="entry name" value="PAS_4"/>
</dbReference>
<organism evidence="4 5">
    <name type="scientific">Geodermatophilus pulveris</name>
    <dbReference type="NCBI Taxonomy" id="1564159"/>
    <lineage>
        <taxon>Bacteria</taxon>
        <taxon>Bacillati</taxon>
        <taxon>Actinomycetota</taxon>
        <taxon>Actinomycetes</taxon>
        <taxon>Geodermatophilales</taxon>
        <taxon>Geodermatophilaceae</taxon>
        <taxon>Geodermatophilus</taxon>
    </lineage>
</organism>
<dbReference type="InterPro" id="IPR000160">
    <property type="entry name" value="GGDEF_dom"/>
</dbReference>
<dbReference type="PROSITE" id="PS50887">
    <property type="entry name" value="GGDEF"/>
    <property type="match status" value="1"/>
</dbReference>
<feature type="domain" description="GGDEF" evidence="3">
    <location>
        <begin position="205"/>
        <end position="342"/>
    </location>
</feature>
<accession>A0A239DH78</accession>
<reference evidence="5" key="1">
    <citation type="submission" date="2017-06" db="EMBL/GenBank/DDBJ databases">
        <authorList>
            <person name="Varghese N."/>
            <person name="Submissions S."/>
        </authorList>
    </citation>
    <scope>NUCLEOTIDE SEQUENCE [LARGE SCALE GENOMIC DNA]</scope>
    <source>
        <strain evidence="5">DSM 46839</strain>
    </source>
</reference>
<dbReference type="PANTHER" id="PTHR44757:SF2">
    <property type="entry name" value="BIOFILM ARCHITECTURE MAINTENANCE PROTEIN MBAA"/>
    <property type="match status" value="1"/>
</dbReference>
<dbReference type="CDD" id="cd01948">
    <property type="entry name" value="EAL"/>
    <property type="match status" value="1"/>
</dbReference>
<dbReference type="Gene3D" id="3.30.450.20">
    <property type="entry name" value="PAS domain"/>
    <property type="match status" value="1"/>
</dbReference>
<gene>
    <name evidence="4" type="ORF">SAMN06893096_103187</name>
</gene>
<dbReference type="FunFam" id="3.30.70.270:FF:000001">
    <property type="entry name" value="Diguanylate cyclase domain protein"/>
    <property type="match status" value="1"/>
</dbReference>
<dbReference type="Proteomes" id="UP000198373">
    <property type="component" value="Unassembled WGS sequence"/>
</dbReference>
<evidence type="ECO:0000256" key="1">
    <source>
        <dbReference type="SAM" id="MobiDB-lite"/>
    </source>
</evidence>
<keyword evidence="5" id="KW-1185">Reference proteome</keyword>
<dbReference type="Gene3D" id="3.20.20.450">
    <property type="entry name" value="EAL domain"/>
    <property type="match status" value="1"/>
</dbReference>
<evidence type="ECO:0000313" key="5">
    <source>
        <dbReference type="Proteomes" id="UP000198373"/>
    </source>
</evidence>
<feature type="compositionally biased region" description="Basic and acidic residues" evidence="1">
    <location>
        <begin position="26"/>
        <end position="40"/>
    </location>
</feature>
<dbReference type="PANTHER" id="PTHR44757">
    <property type="entry name" value="DIGUANYLATE CYCLASE DGCP"/>
    <property type="match status" value="1"/>
</dbReference>
<evidence type="ECO:0000313" key="4">
    <source>
        <dbReference type="EMBL" id="SNS31679.1"/>
    </source>
</evidence>
<dbReference type="Pfam" id="PF00990">
    <property type="entry name" value="GGDEF"/>
    <property type="match status" value="1"/>
</dbReference>
<protein>
    <submittedName>
        <fullName evidence="4">Diguanylate cyclase (GGDEF) domain-containing protein</fullName>
    </submittedName>
</protein>
<feature type="region of interest" description="Disordered" evidence="1">
    <location>
        <begin position="1"/>
        <end position="40"/>
    </location>
</feature>
<feature type="domain" description="EAL" evidence="2">
    <location>
        <begin position="351"/>
        <end position="605"/>
    </location>
</feature>
<dbReference type="InterPro" id="IPR043128">
    <property type="entry name" value="Rev_trsase/Diguanyl_cyclase"/>
</dbReference>
<dbReference type="Pfam" id="PF08448">
    <property type="entry name" value="PAS_4"/>
    <property type="match status" value="1"/>
</dbReference>
<dbReference type="AlphaFoldDB" id="A0A239DH78"/>
<dbReference type="PROSITE" id="PS50883">
    <property type="entry name" value="EAL"/>
    <property type="match status" value="1"/>
</dbReference>